<keyword evidence="2" id="KW-0812">Transmembrane</keyword>
<protein>
    <submittedName>
        <fullName evidence="3">DNA-3-methyladenine glycosidase I</fullName>
    </submittedName>
</protein>
<dbReference type="PANTHER" id="PTHR30037:SF4">
    <property type="entry name" value="DNA-3-METHYLADENINE GLYCOSYLASE I"/>
    <property type="match status" value="1"/>
</dbReference>
<feature type="transmembrane region" description="Helical" evidence="2">
    <location>
        <begin position="149"/>
        <end position="169"/>
    </location>
</feature>
<gene>
    <name evidence="3" type="ordered locus">MYPE3200</name>
</gene>
<dbReference type="Proteomes" id="UP000002522">
    <property type="component" value="Chromosome"/>
</dbReference>
<organism evidence="3 4">
    <name type="scientific">Malacoplasma penetrans (strain HF-2)</name>
    <name type="common">Mycoplasma penetrans</name>
    <dbReference type="NCBI Taxonomy" id="272633"/>
    <lineage>
        <taxon>Bacteria</taxon>
        <taxon>Bacillati</taxon>
        <taxon>Mycoplasmatota</taxon>
        <taxon>Mycoplasmoidales</taxon>
        <taxon>Mycoplasmoidaceae</taxon>
        <taxon>Malacoplasma</taxon>
    </lineage>
</organism>
<feature type="binding site" evidence="1">
    <location>
        <position position="7"/>
    </location>
    <ligand>
        <name>Zn(2+)</name>
        <dbReference type="ChEBI" id="CHEBI:29105"/>
    </ligand>
</feature>
<dbReference type="GO" id="GO:0046872">
    <property type="term" value="F:metal ion binding"/>
    <property type="evidence" value="ECO:0007669"/>
    <property type="project" value="UniProtKB-KW"/>
</dbReference>
<feature type="binding site" evidence="1">
    <location>
        <position position="172"/>
    </location>
    <ligand>
        <name>Zn(2+)</name>
        <dbReference type="ChEBI" id="CHEBI:29105"/>
    </ligand>
</feature>
<dbReference type="Pfam" id="PF03352">
    <property type="entry name" value="Adenine_glyco"/>
    <property type="match status" value="1"/>
</dbReference>
<dbReference type="HOGENOM" id="CLU_083758_1_0_14"/>
<dbReference type="GO" id="GO:0008725">
    <property type="term" value="F:DNA-3-methyladenine glycosylase activity"/>
    <property type="evidence" value="ECO:0007669"/>
    <property type="project" value="InterPro"/>
</dbReference>
<dbReference type="InterPro" id="IPR005019">
    <property type="entry name" value="Adenine_glyco"/>
</dbReference>
<keyword evidence="1" id="KW-0479">Metal-binding</keyword>
<keyword evidence="2" id="KW-0472">Membrane</keyword>
<sequence>MENKKRCSWCKTKLYTEYHDMHWGKENHNELELFKLLCLESQSSGLGFSVILSKQSEYQKAFNFSDINSIAKLNEDDVENIINNFNVIKNKKKIQAIINNAKAYFKLVEVHKNLNDYLWSKVNYKITKNPEGTTENFLSKQIYKEFKKFGFSFLGSVTIFSYLQAIGIYNDHQKECFMYKEVLK</sequence>
<dbReference type="RefSeq" id="WP_011077149.1">
    <property type="nucleotide sequence ID" value="NC_004432.1"/>
</dbReference>
<name>Q8EW83_MALP2</name>
<keyword evidence="3" id="KW-0378">Hydrolase</keyword>
<evidence type="ECO:0000313" key="3">
    <source>
        <dbReference type="EMBL" id="BAC44113.1"/>
    </source>
</evidence>
<keyword evidence="1" id="KW-0862">Zinc</keyword>
<dbReference type="KEGG" id="mpe:MYPE3200"/>
<feature type="binding site" evidence="1">
    <location>
        <position position="19"/>
    </location>
    <ligand>
        <name>Zn(2+)</name>
        <dbReference type="ChEBI" id="CHEBI:29105"/>
    </ligand>
</feature>
<dbReference type="EMBL" id="BA000026">
    <property type="protein sequence ID" value="BAC44113.1"/>
    <property type="molecule type" value="Genomic_DNA"/>
</dbReference>
<accession>Q8EW83</accession>
<dbReference type="InterPro" id="IPR011257">
    <property type="entry name" value="DNA_glycosylase"/>
</dbReference>
<dbReference type="Gene3D" id="1.10.340.30">
    <property type="entry name" value="Hypothetical protein, domain 2"/>
    <property type="match status" value="1"/>
</dbReference>
<dbReference type="SUPFAM" id="SSF48150">
    <property type="entry name" value="DNA-glycosylase"/>
    <property type="match status" value="1"/>
</dbReference>
<keyword evidence="2" id="KW-1133">Transmembrane helix</keyword>
<evidence type="ECO:0000256" key="1">
    <source>
        <dbReference type="PIRSR" id="PIRSR605019-1"/>
    </source>
</evidence>
<evidence type="ECO:0000256" key="2">
    <source>
        <dbReference type="SAM" id="Phobius"/>
    </source>
</evidence>
<dbReference type="eggNOG" id="COG2818">
    <property type="taxonomic scope" value="Bacteria"/>
</dbReference>
<keyword evidence="3" id="KW-0326">Glycosidase</keyword>
<dbReference type="PANTHER" id="PTHR30037">
    <property type="entry name" value="DNA-3-METHYLADENINE GLYCOSYLASE 1"/>
    <property type="match status" value="1"/>
</dbReference>
<feature type="binding site" evidence="1">
    <location>
        <position position="176"/>
    </location>
    <ligand>
        <name>Zn(2+)</name>
        <dbReference type="ChEBI" id="CHEBI:29105"/>
    </ligand>
</feature>
<dbReference type="InterPro" id="IPR052891">
    <property type="entry name" value="DNA-3mA_glycosylase"/>
</dbReference>
<dbReference type="AlphaFoldDB" id="Q8EW83"/>
<keyword evidence="4" id="KW-1185">Reference proteome</keyword>
<dbReference type="InParanoid" id="Q8EW83"/>
<proteinExistence type="predicted"/>
<reference evidence="3 4" key="1">
    <citation type="journal article" date="2002" name="Nucleic Acids Res.">
        <title>The complete genomic sequence of Mycoplasma penetrans, an intracellular bacterial pathogen in humans.</title>
        <authorList>
            <person name="Sasaki Y."/>
            <person name="Ishikawa J."/>
            <person name="Yamashita A."/>
            <person name="Oshima K."/>
            <person name="Kenri T."/>
            <person name="Furuya K."/>
            <person name="Yoshino C."/>
            <person name="Horino A."/>
            <person name="Shiba T."/>
            <person name="Sasaki T."/>
            <person name="Hattori M."/>
        </authorList>
    </citation>
    <scope>NUCLEOTIDE SEQUENCE [LARGE SCALE GENOMIC DNA]</scope>
    <source>
        <strain evidence="3 4">HF-2</strain>
    </source>
</reference>
<dbReference type="STRING" id="272633.gene:10731425"/>
<dbReference type="GO" id="GO:0006284">
    <property type="term" value="P:base-excision repair"/>
    <property type="evidence" value="ECO:0007669"/>
    <property type="project" value="InterPro"/>
</dbReference>
<evidence type="ECO:0000313" key="4">
    <source>
        <dbReference type="Proteomes" id="UP000002522"/>
    </source>
</evidence>